<proteinExistence type="inferred from homology"/>
<dbReference type="GO" id="GO:0008483">
    <property type="term" value="F:transaminase activity"/>
    <property type="evidence" value="ECO:0007669"/>
    <property type="project" value="InterPro"/>
</dbReference>
<dbReference type="InterPro" id="IPR015424">
    <property type="entry name" value="PyrdxlP-dep_Trfase"/>
</dbReference>
<dbReference type="HOGENOM" id="CLU_016922_4_0_1"/>
<dbReference type="InterPro" id="IPR005814">
    <property type="entry name" value="Aminotrans_3"/>
</dbReference>
<accession>J7S7S9</accession>
<dbReference type="SUPFAM" id="SSF53383">
    <property type="entry name" value="PLP-dependent transferases"/>
    <property type="match status" value="1"/>
</dbReference>
<dbReference type="RefSeq" id="XP_022464717.1">
    <property type="nucleotide sequence ID" value="XM_022608197.1"/>
</dbReference>
<dbReference type="eggNOG" id="KOG1404">
    <property type="taxonomic scope" value="Eukaryota"/>
</dbReference>
<dbReference type="PANTHER" id="PTHR43094">
    <property type="entry name" value="AMINOTRANSFERASE"/>
    <property type="match status" value="1"/>
</dbReference>
<evidence type="ECO:0000256" key="1">
    <source>
        <dbReference type="ARBA" id="ARBA00008954"/>
    </source>
</evidence>
<gene>
    <name evidence="4" type="primary">KNAG0E02090</name>
    <name evidence="4" type="ordered locus">KNAG_0E02090</name>
</gene>
<dbReference type="OrthoDB" id="10261433at2759"/>
<dbReference type="KEGG" id="kng:KNAG_0E02090"/>
<reference evidence="4 5" key="1">
    <citation type="journal article" date="2011" name="Proc. Natl. Acad. Sci. U.S.A.">
        <title>Evolutionary erosion of yeast sex chromosomes by mating-type switching accidents.</title>
        <authorList>
            <person name="Gordon J.L."/>
            <person name="Armisen D."/>
            <person name="Proux-Wera E."/>
            <person name="Oheigeartaigh S.S."/>
            <person name="Byrne K.P."/>
            <person name="Wolfe K.H."/>
        </authorList>
    </citation>
    <scope>NUCLEOTIDE SEQUENCE [LARGE SCALE GENOMIC DNA]</scope>
    <source>
        <strain evidence="5">ATCC MYA-139 / BCRC 22969 / CBS 8797 / CCRC 22969 / KCTC 17520 / NBRC 10181 / NCYC 3082</strain>
    </source>
</reference>
<reference evidence="5" key="2">
    <citation type="submission" date="2012-08" db="EMBL/GenBank/DDBJ databases">
        <title>Genome sequence of Kazachstania naganishii.</title>
        <authorList>
            <person name="Gordon J.L."/>
            <person name="Armisen D."/>
            <person name="Proux-Wera E."/>
            <person name="OhEigeartaigh S.S."/>
            <person name="Byrne K.P."/>
            <person name="Wolfe K.H."/>
        </authorList>
    </citation>
    <scope>NUCLEOTIDE SEQUENCE [LARGE SCALE GENOMIC DNA]</scope>
    <source>
        <strain evidence="5">ATCC MYA-139 / BCRC 22969 / CBS 8797 / CCRC 22969 / KCTC 17520 / NBRC 10181 / NCYC 3082</strain>
    </source>
</reference>
<dbReference type="EMBL" id="HE978318">
    <property type="protein sequence ID" value="CCK70471.1"/>
    <property type="molecule type" value="Genomic_DNA"/>
</dbReference>
<protein>
    <submittedName>
        <fullName evidence="4">Uncharacterized protein</fullName>
    </submittedName>
</protein>
<evidence type="ECO:0000256" key="3">
    <source>
        <dbReference type="RuleBase" id="RU003560"/>
    </source>
</evidence>
<evidence type="ECO:0000256" key="2">
    <source>
        <dbReference type="ARBA" id="ARBA00022898"/>
    </source>
</evidence>
<dbReference type="PANTHER" id="PTHR43094:SF1">
    <property type="entry name" value="AMINOTRANSFERASE CLASS-III"/>
    <property type="match status" value="1"/>
</dbReference>
<dbReference type="InterPro" id="IPR015422">
    <property type="entry name" value="PyrdxlP-dep_Trfase_small"/>
</dbReference>
<dbReference type="AlphaFoldDB" id="J7S7S9"/>
<dbReference type="OMA" id="VWWRHGY"/>
<dbReference type="Gene3D" id="3.90.1150.10">
    <property type="entry name" value="Aspartate Aminotransferase, domain 1"/>
    <property type="match status" value="1"/>
</dbReference>
<comment type="similarity">
    <text evidence="1 3">Belongs to the class-III pyridoxal-phosphate-dependent aminotransferase family.</text>
</comment>
<dbReference type="GO" id="GO:0030170">
    <property type="term" value="F:pyridoxal phosphate binding"/>
    <property type="evidence" value="ECO:0007669"/>
    <property type="project" value="InterPro"/>
</dbReference>
<dbReference type="STRING" id="1071383.J7S7S9"/>
<name>J7S7S9_HUIN7</name>
<dbReference type="InterPro" id="IPR015421">
    <property type="entry name" value="PyrdxlP-dep_Trfase_major"/>
</dbReference>
<evidence type="ECO:0000313" key="5">
    <source>
        <dbReference type="Proteomes" id="UP000006310"/>
    </source>
</evidence>
<keyword evidence="2 3" id="KW-0663">Pyridoxal phosphate</keyword>
<evidence type="ECO:0000313" key="4">
    <source>
        <dbReference type="EMBL" id="CCK70471.1"/>
    </source>
</evidence>
<organism evidence="4 5">
    <name type="scientific">Huiozyma naganishii (strain ATCC MYA-139 / BCRC 22969 / CBS 8797 / KCTC 17520 / NBRC 10181 / NCYC 3082 / Yp74L-3)</name>
    <name type="common">Yeast</name>
    <name type="synonym">Kazachstania naganishii</name>
    <dbReference type="NCBI Taxonomy" id="1071383"/>
    <lineage>
        <taxon>Eukaryota</taxon>
        <taxon>Fungi</taxon>
        <taxon>Dikarya</taxon>
        <taxon>Ascomycota</taxon>
        <taxon>Saccharomycotina</taxon>
        <taxon>Saccharomycetes</taxon>
        <taxon>Saccharomycetales</taxon>
        <taxon>Saccharomycetaceae</taxon>
        <taxon>Huiozyma</taxon>
    </lineage>
</organism>
<dbReference type="Proteomes" id="UP000006310">
    <property type="component" value="Chromosome 5"/>
</dbReference>
<dbReference type="Gene3D" id="3.40.640.10">
    <property type="entry name" value="Type I PLP-dependent aspartate aminotransferase-like (Major domain)"/>
    <property type="match status" value="1"/>
</dbReference>
<sequence length="469" mass="51686">MTVENLSLPSHVFNAHVCEAKPLVKNGDGVHFTIETPEATYDDVIDGITGAAVGALGWADPDVPEFFQNAIKKHVYSFPACQVNESAEALAKFYIENSPEGAFSSALFTCSGSESNENAMKIVRQYQKERGKPRKIKVISRDCSYHGYTLGALSLGQNFVSEQFAELKIPEIFLKMPRCFPYKDQKPDETEEQYTQRLLDALEKIILDNDPETVSCVCVETLPGSSLGTAPPTKGYLKGLRDLCNKYDILFMLDEVMCGTGRCNPNGGLNCWENYLEPEDAPDIQTIGKTLGSGYVTIAGVLIGPKIMSAYMQGSGYVVGGQTYHSFGLNCSVSLQIQKKIKRLELTRNIFEMGTLLGKKLKEALAGFEIVGDVRGLGGFWSVEFVKNKQTKENFDPKLKVGYRYQDAALKNKLSVMCLTCNSKQGEFWDIASYAPSFIITEADVNEIVEKSVASVTALTKELKAEGVF</sequence>
<dbReference type="Pfam" id="PF00202">
    <property type="entry name" value="Aminotran_3"/>
    <property type="match status" value="1"/>
</dbReference>
<dbReference type="GeneID" id="34526171"/>
<dbReference type="GO" id="GO:0005829">
    <property type="term" value="C:cytosol"/>
    <property type="evidence" value="ECO:0007669"/>
    <property type="project" value="TreeGrafter"/>
</dbReference>
<keyword evidence="5" id="KW-1185">Reference proteome</keyword>